<dbReference type="GO" id="GO:0005992">
    <property type="term" value="P:trehalose biosynthetic process"/>
    <property type="evidence" value="ECO:0007669"/>
    <property type="project" value="TreeGrafter"/>
</dbReference>
<dbReference type="PANTHER" id="PTHR10357">
    <property type="entry name" value="ALPHA-AMYLASE FAMILY MEMBER"/>
    <property type="match status" value="1"/>
</dbReference>
<dbReference type="OrthoDB" id="9761577at2"/>
<dbReference type="SUPFAM" id="SSF51445">
    <property type="entry name" value="(Trans)glycosidases"/>
    <property type="match status" value="1"/>
</dbReference>
<dbReference type="InterPro" id="IPR017853">
    <property type="entry name" value="GH"/>
</dbReference>
<evidence type="ECO:0000313" key="2">
    <source>
        <dbReference type="EMBL" id="ACM19577.1"/>
    </source>
</evidence>
<dbReference type="Pfam" id="PF00128">
    <property type="entry name" value="Alpha-amylase"/>
    <property type="match status" value="1"/>
</dbReference>
<keyword evidence="3" id="KW-1185">Reference proteome</keyword>
<protein>
    <submittedName>
        <fullName evidence="2">Maltooligosyltrehalose synthase</fullName>
    </submittedName>
</protein>
<dbReference type="InterPro" id="IPR012767">
    <property type="entry name" value="Trehalose_TreY"/>
</dbReference>
<evidence type="ECO:0000259" key="1">
    <source>
        <dbReference type="Pfam" id="PF00128"/>
    </source>
</evidence>
<dbReference type="HOGENOM" id="CLU_005045_1_0_7"/>
<dbReference type="STRING" id="316067.Geob_1217"/>
<sequence>MVNENPPAARIPVATYRLQFNRQFSFAAAQEIVPYLNDLGVSDIYASSYLTAKEGSMHGYDVVDQNRLNWEIGTGEAYAELIGDLDKFGMGHILDFVPNHMCIESRENAWWMDVLENGPCSNYANFFDINWQPVKKELTNKVLLPLLGDQYGKVLENGELRLVFEEGSFSVTYYETRLPVEPTTWLQILRHRLDVIEAAFSADAPLLQELLSIITALQHLPTTTEHDPEKIAERYREKEVVKKRLLLLCGQSVEILNFITENVAIFNGSKGEPASFDLLDQLLCRQVYRLSFWKVATEEINYRRFFDINALSAIRMEDPIVFRETHALVLRLIQEGKVTGLRIDHVDGLYDPLTYLERLQRNCFIQCCLGQSGAGPELADAGTAADWIKRCNDDYNGVIAENPSYKPFFIVCEKILLKGEQLPEEWPVFGTTGYDYLNYLNGIFIDQENLKWLDRSYTRFIRQTINFAEAVYEKKKLVMQVSMSGEINTLGHYLNNISEKNRLTRDFTLISLTRAIIEVIACFPVYRTYANSSIIREKDVQYIETAVAKAKRRNPAISTFIFDFLRDVLLLRQGENASEGDRLEWLDFVMKFQQLTGPVTAKGMEDTAFYVYNRLVSLNEVGGAPDRFGISVDAFHSQNADRFRTFPHALVTTATHDSKRGEDVRTRIDVLSEVPEKWQKSLVKWSRLNKRKKTMVDGQPAPGRNDEYLLYQTLVGAWPVEEASNPFSPGFHARIREYMVKATREAKVHTSWINPNGTYEKALTDFIDAVLGDAAFLRDFRAFAALVSHHGMFNSLSQVLLKIGSPGIPDFYQGTELWELSLVDPDNRRPVDFRIRREMLSRLKEREAQVGAGPLVRELLAAKEDGGIKLYLIYRGLNYRRAERRLFENGDYLPLEVQGEKSRHGCAFARRWERKILIIAASRLTVGLVGDLGPVPVGRDVWKDTALFLPWEEQGAKYRNIVTGGTIAGADRGMGTALELAEVFSDAPVAILERLH</sequence>
<dbReference type="NCBIfam" id="NF011087">
    <property type="entry name" value="PRK14511.1-5"/>
    <property type="match status" value="1"/>
</dbReference>
<dbReference type="eggNOG" id="COG3280">
    <property type="taxonomic scope" value="Bacteria"/>
</dbReference>
<accession>B9M3T4</accession>
<dbReference type="Proteomes" id="UP000007721">
    <property type="component" value="Chromosome"/>
</dbReference>
<dbReference type="KEGG" id="geo:Geob_1217"/>
<dbReference type="GO" id="GO:0047470">
    <property type="term" value="F:(1,4)-alpha-D-glucan 1-alpha-D-glucosylmutase activity"/>
    <property type="evidence" value="ECO:0007669"/>
    <property type="project" value="TreeGrafter"/>
</dbReference>
<dbReference type="RefSeq" id="WP_012646306.1">
    <property type="nucleotide sequence ID" value="NC_011979.1"/>
</dbReference>
<dbReference type="CDD" id="cd11336">
    <property type="entry name" value="AmyAc_MTSase"/>
    <property type="match status" value="1"/>
</dbReference>
<dbReference type="CAZy" id="GH13">
    <property type="family name" value="Glycoside Hydrolase Family 13"/>
</dbReference>
<dbReference type="InterPro" id="IPR006047">
    <property type="entry name" value="GH13_cat_dom"/>
</dbReference>
<evidence type="ECO:0000313" key="3">
    <source>
        <dbReference type="Proteomes" id="UP000007721"/>
    </source>
</evidence>
<gene>
    <name evidence="2" type="ordered locus">Geob_1217</name>
</gene>
<organism evidence="2 3">
    <name type="scientific">Geotalea daltonii (strain DSM 22248 / JCM 15807 / FRC-32)</name>
    <name type="common">Geobacter daltonii</name>
    <dbReference type="NCBI Taxonomy" id="316067"/>
    <lineage>
        <taxon>Bacteria</taxon>
        <taxon>Pseudomonadati</taxon>
        <taxon>Thermodesulfobacteriota</taxon>
        <taxon>Desulfuromonadia</taxon>
        <taxon>Geobacterales</taxon>
        <taxon>Geobacteraceae</taxon>
        <taxon>Geotalea</taxon>
    </lineage>
</organism>
<dbReference type="PANTHER" id="PTHR10357:SF216">
    <property type="entry name" value="MALTOOLIGOSYL TREHALOSE SYNTHASE-RELATED"/>
    <property type="match status" value="1"/>
</dbReference>
<reference evidence="2 3" key="1">
    <citation type="submission" date="2009-01" db="EMBL/GenBank/DDBJ databases">
        <title>Complete sequence of Geobacter sp. FRC-32.</title>
        <authorList>
            <consortium name="US DOE Joint Genome Institute"/>
            <person name="Lucas S."/>
            <person name="Copeland A."/>
            <person name="Lapidus A."/>
            <person name="Glavina del Rio T."/>
            <person name="Dalin E."/>
            <person name="Tice H."/>
            <person name="Bruce D."/>
            <person name="Goodwin L."/>
            <person name="Pitluck S."/>
            <person name="Saunders E."/>
            <person name="Brettin T."/>
            <person name="Detter J.C."/>
            <person name="Han C."/>
            <person name="Larimer F."/>
            <person name="Land M."/>
            <person name="Hauser L."/>
            <person name="Kyrpides N."/>
            <person name="Ovchinnikova G."/>
            <person name="Kostka J."/>
            <person name="Richardson P."/>
        </authorList>
    </citation>
    <scope>NUCLEOTIDE SEQUENCE [LARGE SCALE GENOMIC DNA]</scope>
    <source>
        <strain evidence="3">DSM 22248 / JCM 15807 / FRC-32</strain>
    </source>
</reference>
<dbReference type="NCBIfam" id="TIGR02401">
    <property type="entry name" value="trehalose_TreY"/>
    <property type="match status" value="1"/>
</dbReference>
<feature type="domain" description="Glycosyl hydrolase family 13 catalytic" evidence="1">
    <location>
        <begin position="33"/>
        <end position="136"/>
    </location>
</feature>
<dbReference type="Gene3D" id="3.20.20.80">
    <property type="entry name" value="Glycosidases"/>
    <property type="match status" value="4"/>
</dbReference>
<dbReference type="AlphaFoldDB" id="B9M3T4"/>
<dbReference type="EMBL" id="CP001390">
    <property type="protein sequence ID" value="ACM19577.1"/>
    <property type="molecule type" value="Genomic_DNA"/>
</dbReference>
<name>B9M3T4_GEODF</name>
<dbReference type="GO" id="GO:0030980">
    <property type="term" value="P:alpha-glucan catabolic process"/>
    <property type="evidence" value="ECO:0007669"/>
    <property type="project" value="TreeGrafter"/>
</dbReference>
<proteinExistence type="predicted"/>